<protein>
    <submittedName>
        <fullName evidence="1">Uncharacterized protein</fullName>
    </submittedName>
</protein>
<gene>
    <name evidence="1" type="ORF">ZIOFF_044657</name>
</gene>
<dbReference type="PANTHER" id="PTHR37727">
    <property type="entry name" value="ECOTROPIC VIRAL INTEGRATION SITE PROTEIN"/>
    <property type="match status" value="1"/>
</dbReference>
<accession>A0A8J5FXK9</accession>
<proteinExistence type="predicted"/>
<dbReference type="EMBL" id="JACMSC010000012">
    <property type="protein sequence ID" value="KAG6496785.1"/>
    <property type="molecule type" value="Genomic_DNA"/>
</dbReference>
<reference evidence="1 2" key="1">
    <citation type="submission" date="2020-08" db="EMBL/GenBank/DDBJ databases">
        <title>Plant Genome Project.</title>
        <authorList>
            <person name="Zhang R.-G."/>
        </authorList>
    </citation>
    <scope>NUCLEOTIDE SEQUENCE [LARGE SCALE GENOMIC DNA]</scope>
    <source>
        <tissue evidence="1">Rhizome</tissue>
    </source>
</reference>
<comment type="caution">
    <text evidence="1">The sequence shown here is derived from an EMBL/GenBank/DDBJ whole genome shotgun (WGS) entry which is preliminary data.</text>
</comment>
<dbReference type="Proteomes" id="UP000734854">
    <property type="component" value="Unassembled WGS sequence"/>
</dbReference>
<evidence type="ECO:0000313" key="1">
    <source>
        <dbReference type="EMBL" id="KAG6496785.1"/>
    </source>
</evidence>
<name>A0A8J5FXK9_ZINOF</name>
<evidence type="ECO:0000313" key="2">
    <source>
        <dbReference type="Proteomes" id="UP000734854"/>
    </source>
</evidence>
<sequence>MRRGGGAATSVPGYKDGGLWCSCEEKSKQLWLKRRRRSAMAWGEEVRRGRGGGVARPSYLQALRYSVVAKASRASSKDQNAPKVESLSNQEEVELRAKIEALGIEVTKVPPKPSTNLDELQIAAELDKLSAKLDEVDQMISSAMAADPQVQSLLSSTADVWMPVITANADERRAFTVSENENSHEGFHSQ</sequence>
<keyword evidence="2" id="KW-1185">Reference proteome</keyword>
<organism evidence="1 2">
    <name type="scientific">Zingiber officinale</name>
    <name type="common">Ginger</name>
    <name type="synonym">Amomum zingiber</name>
    <dbReference type="NCBI Taxonomy" id="94328"/>
    <lineage>
        <taxon>Eukaryota</taxon>
        <taxon>Viridiplantae</taxon>
        <taxon>Streptophyta</taxon>
        <taxon>Embryophyta</taxon>
        <taxon>Tracheophyta</taxon>
        <taxon>Spermatophyta</taxon>
        <taxon>Magnoliopsida</taxon>
        <taxon>Liliopsida</taxon>
        <taxon>Zingiberales</taxon>
        <taxon>Zingiberaceae</taxon>
        <taxon>Zingiber</taxon>
    </lineage>
</organism>
<dbReference type="AlphaFoldDB" id="A0A8J5FXK9"/>
<dbReference type="PANTHER" id="PTHR37727:SF1">
    <property type="entry name" value="ECOTROPIC VIRAL INTEGRATION SITE PROTEIN"/>
    <property type="match status" value="1"/>
</dbReference>